<feature type="compositionally biased region" description="Low complexity" evidence="1">
    <location>
        <begin position="734"/>
        <end position="746"/>
    </location>
</feature>
<dbReference type="OrthoDB" id="10249045at2759"/>
<dbReference type="Pfam" id="PF08634">
    <property type="entry name" value="Pet127"/>
    <property type="match status" value="1"/>
</dbReference>
<protein>
    <recommendedName>
        <fullName evidence="4">Mitochondrial mRNA processing protein PET127</fullName>
    </recommendedName>
</protein>
<dbReference type="GeneID" id="63797367"/>
<organism evidence="2 3">
    <name type="scientific">Talaromyces amestolkiae</name>
    <dbReference type="NCBI Taxonomy" id="1196081"/>
    <lineage>
        <taxon>Eukaryota</taxon>
        <taxon>Fungi</taxon>
        <taxon>Dikarya</taxon>
        <taxon>Ascomycota</taxon>
        <taxon>Pezizomycotina</taxon>
        <taxon>Eurotiomycetes</taxon>
        <taxon>Eurotiomycetidae</taxon>
        <taxon>Eurotiales</taxon>
        <taxon>Trichocomaceae</taxon>
        <taxon>Talaromyces</taxon>
        <taxon>Talaromyces sect. Talaromyces</taxon>
    </lineage>
</organism>
<dbReference type="AlphaFoldDB" id="A0A364L8W4"/>
<dbReference type="RefSeq" id="XP_040736655.1">
    <property type="nucleotide sequence ID" value="XM_040880927.1"/>
</dbReference>
<feature type="compositionally biased region" description="Basic residues" evidence="1">
    <location>
        <begin position="155"/>
        <end position="170"/>
    </location>
</feature>
<feature type="region of interest" description="Disordered" evidence="1">
    <location>
        <begin position="68"/>
        <end position="127"/>
    </location>
</feature>
<feature type="compositionally biased region" description="Basic and acidic residues" evidence="1">
    <location>
        <begin position="191"/>
        <end position="207"/>
    </location>
</feature>
<gene>
    <name evidence="2" type="ORF">BHQ10_008153</name>
</gene>
<feature type="region of interest" description="Disordered" evidence="1">
    <location>
        <begin position="726"/>
        <end position="746"/>
    </location>
</feature>
<dbReference type="Proteomes" id="UP000249363">
    <property type="component" value="Unassembled WGS sequence"/>
</dbReference>
<dbReference type="InterPro" id="IPR013943">
    <property type="entry name" value="Pet127"/>
</dbReference>
<feature type="region of interest" description="Disordered" evidence="1">
    <location>
        <begin position="143"/>
        <end position="275"/>
    </location>
</feature>
<dbReference type="EMBL" id="MIKG01000018">
    <property type="protein sequence ID" value="RAO72141.1"/>
    <property type="molecule type" value="Genomic_DNA"/>
</dbReference>
<evidence type="ECO:0000256" key="1">
    <source>
        <dbReference type="SAM" id="MobiDB-lite"/>
    </source>
</evidence>
<proteinExistence type="predicted"/>
<feature type="compositionally biased region" description="Low complexity" evidence="1">
    <location>
        <begin position="71"/>
        <end position="84"/>
    </location>
</feature>
<comment type="caution">
    <text evidence="2">The sequence shown here is derived from an EMBL/GenBank/DDBJ whole genome shotgun (WGS) entry which is preliminary data.</text>
</comment>
<keyword evidence="3" id="KW-1185">Reference proteome</keyword>
<evidence type="ECO:0000313" key="2">
    <source>
        <dbReference type="EMBL" id="RAO72141.1"/>
    </source>
</evidence>
<accession>A0A364L8W4</accession>
<evidence type="ECO:0008006" key="4">
    <source>
        <dbReference type="Google" id="ProtNLM"/>
    </source>
</evidence>
<reference evidence="2 3" key="1">
    <citation type="journal article" date="2017" name="Biotechnol. Biofuels">
        <title>Differential beta-glucosidase expression as a function of carbon source availability in Talaromyces amestolkiae: a genomic and proteomic approach.</title>
        <authorList>
            <person name="de Eugenio L.I."/>
            <person name="Mendez-Liter J.A."/>
            <person name="Nieto-Dominguez M."/>
            <person name="Alonso L."/>
            <person name="Gil-Munoz J."/>
            <person name="Barriuso J."/>
            <person name="Prieto A."/>
            <person name="Martinez M.J."/>
        </authorList>
    </citation>
    <scope>NUCLEOTIDE SEQUENCE [LARGE SCALE GENOMIC DNA]</scope>
    <source>
        <strain evidence="2 3">CIB</strain>
    </source>
</reference>
<dbReference type="GO" id="GO:0000964">
    <property type="term" value="P:mitochondrial RNA 5'-end processing"/>
    <property type="evidence" value="ECO:0007669"/>
    <property type="project" value="TreeGrafter"/>
</dbReference>
<name>A0A364L8W4_TALAM</name>
<dbReference type="PANTHER" id="PTHR31014">
    <property type="entry name" value="MITOCHONDRIAL TRANSLATION SYSTEM COMPONENT PET127-RELATED"/>
    <property type="match status" value="1"/>
</dbReference>
<dbReference type="STRING" id="1196081.A0A364L8W4"/>
<sequence>MLRTSLGSASGPGRSRACASCLIASRKHVRNRRYYATPAKDDENNTKEDLSGISDILKINRVLSKVKKKLSSSSTPSGDSTADADASKKPPTKPPTSDIISFVTGHSRTTPGDRSAPDADGKILPTSDKISLQRVYTRDIFKATNPTNPEEQQKKPKNAGRQRVKRRKISKKVEEGKQAGGQEGKTNSSKSIEEGKQEGETGEDKPATKKPTKKPKKPNETKSRIKRVPVAPAVPSTTRRVATTPRAKPPTLTARQAGKRSSRGNLVRKPIGPPKPLNIEVESTIVDGLKKEDIDFKALDYDTPPVPTLSFGLDRVLFNPGVYHLRDPRSRVYNFDPDLGTIMPVTEFDFKTLKEYITSSKDETLIALARKAGKKYVGSSSSMTGVLSHFHYLLSNWRPLRQDIISRGFEDSDRQFTRLLRGPSAMFLHYKDGVYAIDADKEFDSANILMNLGKSMEKQLTMPKEQFERYRRSSPNKITQEEENAIPESYHYSTLGDFVMRSQLDAYDPRLPGSGMFDLKTRAVVSIRMSVQDYEQGLGYEIRNRFGAFESFEREYYDMIRAAFLKYSLQVRIGRMDGIFVAFHNIERIFGFQYVPLSEMDYALHGQSDTALGDLEFQYSVKLWNKILDKATAKFPKQSLRLHFETMESRPARMMVFAQPVTDDEIRAIQEKNKEQIEKAQQQMLYPDTVTPEEELDLDDAVESETVEATIKPESAATTTGIIQSQPVHETETKSSTVSTPEVTSPNHDLLNAVTKYINNHRTIIEDSMDYIDDIIVTVTALKDPYTPLDPIDALTLKLEIARKATKSVKSKINHIVSEREAVSQLPKLFGMEISIENMVRNRVADRPTNFNKNIDWKVVYTINEFKTGSNALWTQFLHMKNRREKALSFEKKKNSDDFFILNLRRLAKQGKKFREEQDRIDAEKGIVVYEELNGATGSGASSSSGNESSGSV</sequence>
<dbReference type="GO" id="GO:0005740">
    <property type="term" value="C:mitochondrial envelope"/>
    <property type="evidence" value="ECO:0007669"/>
    <property type="project" value="TreeGrafter"/>
</dbReference>
<dbReference type="PANTHER" id="PTHR31014:SF0">
    <property type="entry name" value="MITOCHONDRIAL TRANSLATION SYSTEM COMPONENT PET127-RELATED"/>
    <property type="match status" value="1"/>
</dbReference>
<evidence type="ECO:0000313" key="3">
    <source>
        <dbReference type="Proteomes" id="UP000249363"/>
    </source>
</evidence>